<dbReference type="PANTHER" id="PTHR41335">
    <property type="entry name" value="MEMBRANE PROTEIN-RELATED"/>
    <property type="match status" value="1"/>
</dbReference>
<organism evidence="8 9">
    <name type="scientific">Fusibacter ferrireducens</name>
    <dbReference type="NCBI Taxonomy" id="2785058"/>
    <lineage>
        <taxon>Bacteria</taxon>
        <taxon>Bacillati</taxon>
        <taxon>Bacillota</taxon>
        <taxon>Clostridia</taxon>
        <taxon>Eubacteriales</taxon>
        <taxon>Eubacteriales Family XII. Incertae Sedis</taxon>
        <taxon>Fusibacter</taxon>
    </lineage>
</organism>
<gene>
    <name evidence="8" type="ORF">ISU02_11450</name>
</gene>
<evidence type="ECO:0000256" key="2">
    <source>
        <dbReference type="ARBA" id="ARBA00022692"/>
    </source>
</evidence>
<keyword evidence="5" id="KW-0175">Coiled coil</keyword>
<keyword evidence="9" id="KW-1185">Reference proteome</keyword>
<dbReference type="Pfam" id="PF06305">
    <property type="entry name" value="LapA_dom"/>
    <property type="match status" value="1"/>
</dbReference>
<comment type="caution">
    <text evidence="8">The sequence shown here is derived from an EMBL/GenBank/DDBJ whole genome shotgun (WGS) entry which is preliminary data.</text>
</comment>
<feature type="transmembrane region" description="Helical" evidence="6">
    <location>
        <begin position="39"/>
        <end position="60"/>
    </location>
</feature>
<dbReference type="PANTHER" id="PTHR41335:SF1">
    <property type="entry name" value="MEMBRANE PROTEIN"/>
    <property type="match status" value="1"/>
</dbReference>
<evidence type="ECO:0000259" key="7">
    <source>
        <dbReference type="Pfam" id="PF06305"/>
    </source>
</evidence>
<evidence type="ECO:0000256" key="6">
    <source>
        <dbReference type="SAM" id="Phobius"/>
    </source>
</evidence>
<evidence type="ECO:0000256" key="3">
    <source>
        <dbReference type="ARBA" id="ARBA00022989"/>
    </source>
</evidence>
<evidence type="ECO:0000256" key="5">
    <source>
        <dbReference type="SAM" id="Coils"/>
    </source>
</evidence>
<evidence type="ECO:0000313" key="8">
    <source>
        <dbReference type="EMBL" id="MBF4693744.1"/>
    </source>
</evidence>
<keyword evidence="4 6" id="KW-0472">Membrane</keyword>
<protein>
    <submittedName>
        <fullName evidence="8">DUF1049 domain-containing protein</fullName>
    </submittedName>
</protein>
<keyword evidence="3 6" id="KW-1133">Transmembrane helix</keyword>
<evidence type="ECO:0000256" key="4">
    <source>
        <dbReference type="ARBA" id="ARBA00023136"/>
    </source>
</evidence>
<feature type="domain" description="Lipopolysaccharide assembly protein A" evidence="7">
    <location>
        <begin position="22"/>
        <end position="83"/>
    </location>
</feature>
<evidence type="ECO:0000256" key="1">
    <source>
        <dbReference type="ARBA" id="ARBA00022475"/>
    </source>
</evidence>
<keyword evidence="2 6" id="KW-0812">Transmembrane</keyword>
<feature type="transmembrane region" description="Helical" evidence="6">
    <location>
        <begin position="7"/>
        <end position="33"/>
    </location>
</feature>
<dbReference type="InterPro" id="IPR010445">
    <property type="entry name" value="LapA_dom"/>
</dbReference>
<accession>A0ABR9ZTD3</accession>
<reference evidence="8 9" key="1">
    <citation type="submission" date="2020-11" db="EMBL/GenBank/DDBJ databases">
        <title>Fusibacter basophilias sp. nov.</title>
        <authorList>
            <person name="Qiu D."/>
        </authorList>
    </citation>
    <scope>NUCLEOTIDE SEQUENCE [LARGE SCALE GENOMIC DNA]</scope>
    <source>
        <strain evidence="8 9">Q10-2</strain>
    </source>
</reference>
<feature type="coiled-coil region" evidence="5">
    <location>
        <begin position="62"/>
        <end position="110"/>
    </location>
</feature>
<keyword evidence="1" id="KW-1003">Cell membrane</keyword>
<proteinExistence type="predicted"/>
<dbReference type="Proteomes" id="UP000614200">
    <property type="component" value="Unassembled WGS sequence"/>
</dbReference>
<name>A0ABR9ZTD3_9FIRM</name>
<dbReference type="EMBL" id="JADKNH010000006">
    <property type="protein sequence ID" value="MBF4693744.1"/>
    <property type="molecule type" value="Genomic_DNA"/>
</dbReference>
<dbReference type="RefSeq" id="WP_194701982.1">
    <property type="nucleotide sequence ID" value="NZ_JADKNH010000006.1"/>
</dbReference>
<sequence>MQLNVVLTLIFAIVIAAFALFNASVVTVSFFFAKVELSLAIVIIASALIGALIIWFFDAFKKLRTNKQMKELNKKNTEFEKKLIQKEAYIKELEEKVSLKEALINELKANETLRARENTPAVETMPNDETAQNNNLENGD</sequence>
<evidence type="ECO:0000313" key="9">
    <source>
        <dbReference type="Proteomes" id="UP000614200"/>
    </source>
</evidence>